<sequence>MLDPGNLWQKLRDHHIKTLSWAAQAPDLNPIENLWNVIKRMMESHKPSNKEELITFLHQKQCERLMESMPRRMKAVIKNHGYSGGLSTALQNDVDKPLMPSSLANSYKCGPGKTMAVYLYMCVIAASFLTIAVTGGVMLVGGYAPINPNRDDVQKAADFAVREYNKVTNDANLYKVNRIRWAQSQVVAGTNYKLDLDIGRSSCTKNHAGNCDLANSEVSQVKHCTCIVFKSLPPDITFSLTKFSCDP</sequence>
<evidence type="ECO:0000256" key="3">
    <source>
        <dbReference type="ARBA" id="ARBA00022704"/>
    </source>
</evidence>
<comment type="caution">
    <text evidence="6">The sequence shown here is derived from an EMBL/GenBank/DDBJ whole genome shotgun (WGS) entry which is preliminary data.</text>
</comment>
<gene>
    <name evidence="6" type="ORF">RIMI_LOCUS1263885</name>
</gene>
<feature type="transmembrane region" description="Helical" evidence="4">
    <location>
        <begin position="117"/>
        <end position="144"/>
    </location>
</feature>
<keyword evidence="3" id="KW-0789">Thiol protease inhibitor</keyword>
<feature type="domain" description="Cystatin" evidence="5">
    <location>
        <begin position="138"/>
        <end position="246"/>
    </location>
</feature>
<dbReference type="PANTHER" id="PTHR46186:SF2">
    <property type="entry name" value="CYSTATIN"/>
    <property type="match status" value="1"/>
</dbReference>
<dbReference type="InterPro" id="IPR036397">
    <property type="entry name" value="RNaseH_sf"/>
</dbReference>
<dbReference type="PANTHER" id="PTHR46186">
    <property type="entry name" value="CYSTATIN"/>
    <property type="match status" value="1"/>
</dbReference>
<dbReference type="Proteomes" id="UP001176940">
    <property type="component" value="Unassembled WGS sequence"/>
</dbReference>
<dbReference type="InterPro" id="IPR018073">
    <property type="entry name" value="Prot_inh_cystat_CS"/>
</dbReference>
<reference evidence="6" key="1">
    <citation type="submission" date="2023-07" db="EMBL/GenBank/DDBJ databases">
        <authorList>
            <person name="Stuckert A."/>
        </authorList>
    </citation>
    <scope>NUCLEOTIDE SEQUENCE</scope>
</reference>
<evidence type="ECO:0000313" key="7">
    <source>
        <dbReference type="Proteomes" id="UP001176940"/>
    </source>
</evidence>
<keyword evidence="4" id="KW-0812">Transmembrane</keyword>
<dbReference type="SUPFAM" id="SSF54403">
    <property type="entry name" value="Cystatin/monellin"/>
    <property type="match status" value="1"/>
</dbReference>
<accession>A0ABN9KVK7</accession>
<evidence type="ECO:0000313" key="6">
    <source>
        <dbReference type="EMBL" id="CAJ0920400.1"/>
    </source>
</evidence>
<evidence type="ECO:0000256" key="2">
    <source>
        <dbReference type="ARBA" id="ARBA00022690"/>
    </source>
</evidence>
<dbReference type="PROSITE" id="PS00287">
    <property type="entry name" value="CYSTATIN"/>
    <property type="match status" value="1"/>
</dbReference>
<dbReference type="InterPro" id="IPR000010">
    <property type="entry name" value="Cystatin_dom"/>
</dbReference>
<evidence type="ECO:0000256" key="1">
    <source>
        <dbReference type="ARBA" id="ARBA00009403"/>
    </source>
</evidence>
<dbReference type="Gene3D" id="3.30.420.10">
    <property type="entry name" value="Ribonuclease H-like superfamily/Ribonuclease H"/>
    <property type="match status" value="1"/>
</dbReference>
<keyword evidence="7" id="KW-1185">Reference proteome</keyword>
<dbReference type="SMART" id="SM00043">
    <property type="entry name" value="CY"/>
    <property type="match status" value="1"/>
</dbReference>
<keyword evidence="4" id="KW-0472">Membrane</keyword>
<dbReference type="InterPro" id="IPR046350">
    <property type="entry name" value="Cystatin_sf"/>
</dbReference>
<proteinExistence type="inferred from homology"/>
<evidence type="ECO:0000259" key="5">
    <source>
        <dbReference type="SMART" id="SM00043"/>
    </source>
</evidence>
<evidence type="ECO:0000256" key="4">
    <source>
        <dbReference type="SAM" id="Phobius"/>
    </source>
</evidence>
<name>A0ABN9KVK7_9NEOB</name>
<organism evidence="6 7">
    <name type="scientific">Ranitomeya imitator</name>
    <name type="common">mimic poison frog</name>
    <dbReference type="NCBI Taxonomy" id="111125"/>
    <lineage>
        <taxon>Eukaryota</taxon>
        <taxon>Metazoa</taxon>
        <taxon>Chordata</taxon>
        <taxon>Craniata</taxon>
        <taxon>Vertebrata</taxon>
        <taxon>Euteleostomi</taxon>
        <taxon>Amphibia</taxon>
        <taxon>Batrachia</taxon>
        <taxon>Anura</taxon>
        <taxon>Neobatrachia</taxon>
        <taxon>Hyloidea</taxon>
        <taxon>Dendrobatidae</taxon>
        <taxon>Dendrobatinae</taxon>
        <taxon>Ranitomeya</taxon>
    </lineage>
</organism>
<protein>
    <recommendedName>
        <fullName evidence="5">Cystatin domain-containing protein</fullName>
    </recommendedName>
</protein>
<keyword evidence="4" id="KW-1133">Transmembrane helix</keyword>
<dbReference type="CDD" id="cd00042">
    <property type="entry name" value="CY"/>
    <property type="match status" value="1"/>
</dbReference>
<keyword evidence="2" id="KW-0646">Protease inhibitor</keyword>
<dbReference type="Gene3D" id="3.10.450.10">
    <property type="match status" value="1"/>
</dbReference>
<dbReference type="EMBL" id="CAUEEQ010001636">
    <property type="protein sequence ID" value="CAJ0920400.1"/>
    <property type="molecule type" value="Genomic_DNA"/>
</dbReference>
<comment type="similarity">
    <text evidence="1">Belongs to the cystatin family.</text>
</comment>
<dbReference type="Pfam" id="PF00031">
    <property type="entry name" value="Cystatin"/>
    <property type="match status" value="1"/>
</dbReference>